<reference evidence="8 9" key="1">
    <citation type="submission" date="2023-12" db="EMBL/GenBank/DDBJ databases">
        <authorList>
            <person name="Menendez E."/>
            <person name="Kaur S."/>
            <person name="Flores-Felix J.D."/>
            <person name="diCenzo G.C."/>
            <person name="Peix A."/>
            <person name="Velazquez E."/>
        </authorList>
    </citation>
    <scope>NUCLEOTIDE SEQUENCE [LARGE SCALE GENOMIC DNA]</scope>
    <source>
        <strain evidence="8 9">CIP 108029</strain>
        <plasmid evidence="8 9">pRinCIP108029d</plasmid>
    </source>
</reference>
<evidence type="ECO:0000256" key="2">
    <source>
        <dbReference type="ARBA" id="ARBA00007543"/>
    </source>
</evidence>
<accession>A0ABZ1DV29</accession>
<keyword evidence="4 7" id="KW-0812">Transmembrane</keyword>
<evidence type="ECO:0000256" key="7">
    <source>
        <dbReference type="SAM" id="Phobius"/>
    </source>
</evidence>
<keyword evidence="3" id="KW-1003">Cell membrane</keyword>
<feature type="transmembrane region" description="Helical" evidence="7">
    <location>
        <begin position="78"/>
        <end position="96"/>
    </location>
</feature>
<comment type="similarity">
    <text evidence="2">Belongs to the cytochrome ubiquinol oxidase subunit 2 family.</text>
</comment>
<dbReference type="EMBL" id="CP140637">
    <property type="protein sequence ID" value="WRW39395.1"/>
    <property type="molecule type" value="Genomic_DNA"/>
</dbReference>
<proteinExistence type="inferred from homology"/>
<feature type="transmembrane region" description="Helical" evidence="7">
    <location>
        <begin position="222"/>
        <end position="240"/>
    </location>
</feature>
<feature type="transmembrane region" description="Helical" evidence="7">
    <location>
        <begin position="54"/>
        <end position="72"/>
    </location>
</feature>
<dbReference type="PANTHER" id="PTHR43141:SF4">
    <property type="entry name" value="CYTOCHROME BD2 SUBUNIT II"/>
    <property type="match status" value="1"/>
</dbReference>
<dbReference type="Proteomes" id="UP001322785">
    <property type="component" value="Plasmid pRinCIP108029d"/>
</dbReference>
<feature type="transmembrane region" description="Helical" evidence="7">
    <location>
        <begin position="293"/>
        <end position="312"/>
    </location>
</feature>
<evidence type="ECO:0000256" key="1">
    <source>
        <dbReference type="ARBA" id="ARBA00004651"/>
    </source>
</evidence>
<keyword evidence="9" id="KW-1185">Reference proteome</keyword>
<keyword evidence="6 7" id="KW-0472">Membrane</keyword>
<keyword evidence="5 7" id="KW-1133">Transmembrane helix</keyword>
<dbReference type="InterPro" id="IPR003317">
    <property type="entry name" value="Cyt-d_oxidase_su2"/>
</dbReference>
<feature type="transmembrane region" description="Helical" evidence="7">
    <location>
        <begin position="108"/>
        <end position="133"/>
    </location>
</feature>
<comment type="subcellular location">
    <subcellularLocation>
        <location evidence="1">Cell membrane</location>
        <topology evidence="1">Multi-pass membrane protein</topology>
    </subcellularLocation>
</comment>
<evidence type="ECO:0000256" key="5">
    <source>
        <dbReference type="ARBA" id="ARBA00022989"/>
    </source>
</evidence>
<dbReference type="PANTHER" id="PTHR43141">
    <property type="entry name" value="CYTOCHROME BD2 SUBUNIT II"/>
    <property type="match status" value="1"/>
</dbReference>
<dbReference type="NCBIfam" id="TIGR00203">
    <property type="entry name" value="cydB"/>
    <property type="match status" value="1"/>
</dbReference>
<evidence type="ECO:0000256" key="4">
    <source>
        <dbReference type="ARBA" id="ARBA00022692"/>
    </source>
</evidence>
<evidence type="ECO:0000256" key="3">
    <source>
        <dbReference type="ARBA" id="ARBA00022475"/>
    </source>
</evidence>
<keyword evidence="8" id="KW-0614">Plasmid</keyword>
<name>A0ABZ1DV29_9HYPH</name>
<sequence>MMIFWVAVLAISTLLYVLLDGLDLGVGIIFGLTRDEAKRDVMMTAVTPIWDGNETWLIVTGVVLWGAFPLVYATLLSAFYLPLLVMLAGLILRGVAFEFRHKAKRMRWLWDWSFAGGSFVAAFVQGLTVGALVEGLPIANGHYVGGEFGWLSPFSVLCGIGLCIGYMLLGAAWLVCKCEADVREIAYRQMPVLSIALLAFLVVVFVYAVIEHLPVMDRWLERPYLLLFPAVGVAAAITLVSSVRQRRDGPPFLMVVLIFAAAFSTLAISFWPYMIPFAITIEAAAAPHASLAFMFWGAGLFVFPLMLLYTAISYRVFRGKVTGEASAHPYAGRVGSREKEEAQP</sequence>
<dbReference type="RefSeq" id="WP_246289448.1">
    <property type="nucleotide sequence ID" value="NZ_BSOQ01000008.1"/>
</dbReference>
<geneLocation type="plasmid" evidence="8 9">
    <name>pRinCIP108029d</name>
</geneLocation>
<evidence type="ECO:0000313" key="8">
    <source>
        <dbReference type="EMBL" id="WRW39395.1"/>
    </source>
</evidence>
<protein>
    <submittedName>
        <fullName evidence="8">Cytochrome d ubiquinol oxidase subunit II</fullName>
    </submittedName>
</protein>
<feature type="transmembrane region" description="Helical" evidence="7">
    <location>
        <begin position="252"/>
        <end position="273"/>
    </location>
</feature>
<dbReference type="Pfam" id="PF02322">
    <property type="entry name" value="Cyt_bd_oxida_II"/>
    <property type="match status" value="1"/>
</dbReference>
<feature type="transmembrane region" description="Helical" evidence="7">
    <location>
        <begin position="153"/>
        <end position="175"/>
    </location>
</feature>
<evidence type="ECO:0000313" key="9">
    <source>
        <dbReference type="Proteomes" id="UP001322785"/>
    </source>
</evidence>
<feature type="transmembrane region" description="Helical" evidence="7">
    <location>
        <begin position="187"/>
        <end position="210"/>
    </location>
</feature>
<evidence type="ECO:0000256" key="6">
    <source>
        <dbReference type="ARBA" id="ARBA00023136"/>
    </source>
</evidence>
<feature type="transmembrane region" description="Helical" evidence="7">
    <location>
        <begin position="6"/>
        <end position="33"/>
    </location>
</feature>
<gene>
    <name evidence="8" type="primary">cydB</name>
    <name evidence="8" type="ORF">U5G49_006471</name>
</gene>
<organism evidence="8 9">
    <name type="scientific">Rhizobium indigoferae</name>
    <dbReference type="NCBI Taxonomy" id="158891"/>
    <lineage>
        <taxon>Bacteria</taxon>
        <taxon>Pseudomonadati</taxon>
        <taxon>Pseudomonadota</taxon>
        <taxon>Alphaproteobacteria</taxon>
        <taxon>Hyphomicrobiales</taxon>
        <taxon>Rhizobiaceae</taxon>
        <taxon>Rhizobium/Agrobacterium group</taxon>
        <taxon>Rhizobium</taxon>
    </lineage>
</organism>